<dbReference type="GO" id="GO:0007165">
    <property type="term" value="P:signal transduction"/>
    <property type="evidence" value="ECO:0007669"/>
    <property type="project" value="InterPro"/>
</dbReference>
<evidence type="ECO:0000256" key="3">
    <source>
        <dbReference type="SAM" id="Phobius"/>
    </source>
</evidence>
<evidence type="ECO:0000313" key="7">
    <source>
        <dbReference type="EMBL" id="SET10921.1"/>
    </source>
</evidence>
<keyword evidence="2" id="KW-0973">c-di-GMP</keyword>
<dbReference type="EC" id="3.1.4.52" evidence="1"/>
<gene>
    <name evidence="7" type="ORF">SAMN04487962_104186</name>
</gene>
<name>A0A1I0BW86_9GAMM</name>
<protein>
    <recommendedName>
        <fullName evidence="1">cyclic-guanylate-specific phosphodiesterase</fullName>
        <ecNumber evidence="1">3.1.4.52</ecNumber>
    </recommendedName>
</protein>
<feature type="domain" description="HAMP" evidence="5">
    <location>
        <begin position="187"/>
        <end position="243"/>
    </location>
</feature>
<feature type="transmembrane region" description="Helical" evidence="3">
    <location>
        <begin position="15"/>
        <end position="36"/>
    </location>
</feature>
<reference evidence="8" key="1">
    <citation type="submission" date="2016-10" db="EMBL/GenBank/DDBJ databases">
        <authorList>
            <person name="Varghese N."/>
            <person name="Submissions S."/>
        </authorList>
    </citation>
    <scope>NUCLEOTIDE SEQUENCE [LARGE SCALE GENOMIC DNA]</scope>
    <source>
        <strain evidence="8">CGMCC 1.6489</strain>
    </source>
</reference>
<evidence type="ECO:0000256" key="2">
    <source>
        <dbReference type="ARBA" id="ARBA00022636"/>
    </source>
</evidence>
<dbReference type="Pfam" id="PF00563">
    <property type="entry name" value="EAL"/>
    <property type="match status" value="1"/>
</dbReference>
<dbReference type="InterPro" id="IPR003660">
    <property type="entry name" value="HAMP_dom"/>
</dbReference>
<dbReference type="InterPro" id="IPR001633">
    <property type="entry name" value="EAL_dom"/>
</dbReference>
<dbReference type="InterPro" id="IPR052155">
    <property type="entry name" value="Biofilm_reg_signaling"/>
</dbReference>
<dbReference type="RefSeq" id="WP_091849678.1">
    <property type="nucleotide sequence ID" value="NZ_FOHZ01000004.1"/>
</dbReference>
<keyword evidence="8" id="KW-1185">Reference proteome</keyword>
<feature type="domain" description="EAL" evidence="4">
    <location>
        <begin position="429"/>
        <end position="682"/>
    </location>
</feature>
<dbReference type="Gene3D" id="6.10.340.10">
    <property type="match status" value="1"/>
</dbReference>
<dbReference type="SUPFAM" id="SSF55073">
    <property type="entry name" value="Nucleotide cyclase"/>
    <property type="match status" value="1"/>
</dbReference>
<dbReference type="STRING" id="430453.SAMN04487962_104186"/>
<dbReference type="SMART" id="SM00304">
    <property type="entry name" value="HAMP"/>
    <property type="match status" value="1"/>
</dbReference>
<dbReference type="OrthoDB" id="9804951at2"/>
<dbReference type="PROSITE" id="PS50887">
    <property type="entry name" value="GGDEF"/>
    <property type="match status" value="1"/>
</dbReference>
<dbReference type="InterPro" id="IPR029787">
    <property type="entry name" value="Nucleotide_cyclase"/>
</dbReference>
<feature type="transmembrane region" description="Helical" evidence="3">
    <location>
        <begin position="165"/>
        <end position="189"/>
    </location>
</feature>
<dbReference type="GO" id="GO:0016020">
    <property type="term" value="C:membrane"/>
    <property type="evidence" value="ECO:0007669"/>
    <property type="project" value="InterPro"/>
</dbReference>
<dbReference type="AlphaFoldDB" id="A0A1I0BW86"/>
<dbReference type="InterPro" id="IPR035919">
    <property type="entry name" value="EAL_sf"/>
</dbReference>
<proteinExistence type="predicted"/>
<dbReference type="InterPro" id="IPR000160">
    <property type="entry name" value="GGDEF_dom"/>
</dbReference>
<sequence length="696" mass="78231">MTEDFQLERRLGSRMLRWVLSAAILAGILLSVVQIITDARRVSAEVDRHAEQTIELVRDAATQAIFSLDEALGNQVVSGLLGQDELQKATIRHPEGEVLAGHQRPLSESPWRRLTDWIFGETRVYTADLQRSDLSQAMRPVIYGELELTYDTAPAAKAWVERSALTLLVGIIRAIIVGLVLFTVVYWLITKPLQNLVRSLVHVDPVHPDRHLLQRPRSHQGDELDILVRAINHLLVAIEDTHRKHQDAENRANRLTRYDQLTGLPSRETILSSLTNALDECKRNRDNLAVYCCGIDDFKSINEQLGYKTGDQILQVLAERLNEQSTHQRILAGRLNGDQFVVIANPVEDQYEAAELSECLLQLFREPIQVNCSTLDITATIGVAMYPADADEAGHLLQHAEHTMTLAKAEANNHSRFYIASVDQEIRARKQLEKDLAQALGRGEFHLVYQPQISLQSNRIIGAEALLRWSHPDRGMVPPDHFIPVAELNGTIVEIGQWVLDESCRQAAAWAASGMPLRIAVNLSAVQLRQPDIVGTILATLGRHEIPPGRLEVEITETGFMENLEDAVEKLRQLNGAGISIAVDDFGTGYSSLTYLKRMPVQHIKIDKQFVQDLLTNDDDTRIANTIIDLGKSLNLSVIAEGVETHEQEFYLRQRGCQIAQGYHFSRPLTPEAFREFVAQFHGKLEENVDNPQYNR</sequence>
<evidence type="ECO:0000313" key="8">
    <source>
        <dbReference type="Proteomes" id="UP000198762"/>
    </source>
</evidence>
<evidence type="ECO:0000256" key="1">
    <source>
        <dbReference type="ARBA" id="ARBA00012282"/>
    </source>
</evidence>
<keyword evidence="3" id="KW-0472">Membrane</keyword>
<dbReference type="InterPro" id="IPR043128">
    <property type="entry name" value="Rev_trsase/Diguanyl_cyclase"/>
</dbReference>
<keyword evidence="3" id="KW-1133">Transmembrane helix</keyword>
<dbReference type="GO" id="GO:0071111">
    <property type="term" value="F:cyclic-guanylate-specific phosphodiesterase activity"/>
    <property type="evidence" value="ECO:0007669"/>
    <property type="project" value="UniProtKB-EC"/>
</dbReference>
<dbReference type="CDD" id="cd01949">
    <property type="entry name" value="GGDEF"/>
    <property type="match status" value="1"/>
</dbReference>
<dbReference type="NCBIfam" id="TIGR00254">
    <property type="entry name" value="GGDEF"/>
    <property type="match status" value="1"/>
</dbReference>
<dbReference type="Pfam" id="PF00990">
    <property type="entry name" value="GGDEF"/>
    <property type="match status" value="1"/>
</dbReference>
<dbReference type="SUPFAM" id="SSF141868">
    <property type="entry name" value="EAL domain-like"/>
    <property type="match status" value="1"/>
</dbReference>
<organism evidence="7 8">
    <name type="scientific">Marinobacter segnicrescens</name>
    <dbReference type="NCBI Taxonomy" id="430453"/>
    <lineage>
        <taxon>Bacteria</taxon>
        <taxon>Pseudomonadati</taxon>
        <taxon>Pseudomonadota</taxon>
        <taxon>Gammaproteobacteria</taxon>
        <taxon>Pseudomonadales</taxon>
        <taxon>Marinobacteraceae</taxon>
        <taxon>Marinobacter</taxon>
    </lineage>
</organism>
<keyword evidence="3" id="KW-0812">Transmembrane</keyword>
<dbReference type="PANTHER" id="PTHR44757:SF2">
    <property type="entry name" value="BIOFILM ARCHITECTURE MAINTENANCE PROTEIN MBAA"/>
    <property type="match status" value="1"/>
</dbReference>
<dbReference type="EMBL" id="FOHZ01000004">
    <property type="protein sequence ID" value="SET10921.1"/>
    <property type="molecule type" value="Genomic_DNA"/>
</dbReference>
<feature type="domain" description="GGDEF" evidence="6">
    <location>
        <begin position="286"/>
        <end position="420"/>
    </location>
</feature>
<dbReference type="Proteomes" id="UP000198762">
    <property type="component" value="Unassembled WGS sequence"/>
</dbReference>
<dbReference type="SMART" id="SM00267">
    <property type="entry name" value="GGDEF"/>
    <property type="match status" value="1"/>
</dbReference>
<dbReference type="PANTHER" id="PTHR44757">
    <property type="entry name" value="DIGUANYLATE CYCLASE DGCP"/>
    <property type="match status" value="1"/>
</dbReference>
<dbReference type="SMART" id="SM00052">
    <property type="entry name" value="EAL"/>
    <property type="match status" value="1"/>
</dbReference>
<evidence type="ECO:0000259" key="5">
    <source>
        <dbReference type="PROSITE" id="PS50885"/>
    </source>
</evidence>
<dbReference type="Gene3D" id="3.20.20.450">
    <property type="entry name" value="EAL domain"/>
    <property type="match status" value="1"/>
</dbReference>
<dbReference type="CDD" id="cd01948">
    <property type="entry name" value="EAL"/>
    <property type="match status" value="1"/>
</dbReference>
<evidence type="ECO:0000259" key="4">
    <source>
        <dbReference type="PROSITE" id="PS50883"/>
    </source>
</evidence>
<dbReference type="FunFam" id="3.20.20.450:FF:000001">
    <property type="entry name" value="Cyclic di-GMP phosphodiesterase yahA"/>
    <property type="match status" value="1"/>
</dbReference>
<dbReference type="Gene3D" id="3.30.70.270">
    <property type="match status" value="1"/>
</dbReference>
<dbReference type="PROSITE" id="PS50885">
    <property type="entry name" value="HAMP"/>
    <property type="match status" value="1"/>
</dbReference>
<dbReference type="PROSITE" id="PS50883">
    <property type="entry name" value="EAL"/>
    <property type="match status" value="1"/>
</dbReference>
<evidence type="ECO:0000259" key="6">
    <source>
        <dbReference type="PROSITE" id="PS50887"/>
    </source>
</evidence>
<accession>A0A1I0BW86</accession>